<dbReference type="InterPro" id="IPR017927">
    <property type="entry name" value="FAD-bd_FR_type"/>
</dbReference>
<dbReference type="CDD" id="cd00207">
    <property type="entry name" value="fer2"/>
    <property type="match status" value="1"/>
</dbReference>
<keyword evidence="3" id="KW-0001">2Fe-2S</keyword>
<dbReference type="Gene3D" id="3.10.20.30">
    <property type="match status" value="1"/>
</dbReference>
<dbReference type="PRINTS" id="PR00410">
    <property type="entry name" value="PHEHYDRXLASE"/>
</dbReference>
<dbReference type="OrthoDB" id="9796486at2"/>
<evidence type="ECO:0000313" key="12">
    <source>
        <dbReference type="Proteomes" id="UP000271587"/>
    </source>
</evidence>
<dbReference type="InterPro" id="IPR001433">
    <property type="entry name" value="OxRdtase_FAD/NAD-bd"/>
</dbReference>
<dbReference type="GO" id="GO:0016491">
    <property type="term" value="F:oxidoreductase activity"/>
    <property type="evidence" value="ECO:0007669"/>
    <property type="project" value="UniProtKB-KW"/>
</dbReference>
<keyword evidence="12" id="KW-1185">Reference proteome</keyword>
<dbReference type="InterPro" id="IPR039261">
    <property type="entry name" value="FNR_nucleotide-bd"/>
</dbReference>
<dbReference type="PANTHER" id="PTHR47354:SF6">
    <property type="entry name" value="NADH OXIDOREDUCTASE HCR"/>
    <property type="match status" value="1"/>
</dbReference>
<dbReference type="InterPro" id="IPR001709">
    <property type="entry name" value="Flavoprot_Pyr_Nucl_cyt_Rdtase"/>
</dbReference>
<reference evidence="11 12" key="1">
    <citation type="submission" date="2018-11" db="EMBL/GenBank/DDBJ databases">
        <authorList>
            <person name="Kleinhagauer T."/>
            <person name="Glaeser S.P."/>
            <person name="Spergser J."/>
            <person name="Ruckert C."/>
            <person name="Kaempfer P."/>
            <person name="Busse H.-J."/>
        </authorList>
    </citation>
    <scope>NUCLEOTIDE SEQUENCE [LARGE SCALE GENOMIC DNA]</scope>
    <source>
        <strain evidence="11 12">W8</strain>
    </source>
</reference>
<evidence type="ECO:0000256" key="8">
    <source>
        <dbReference type="ARBA" id="ARBA00023014"/>
    </source>
</evidence>
<keyword evidence="5" id="KW-0274">FAD</keyword>
<evidence type="ECO:0000256" key="4">
    <source>
        <dbReference type="ARBA" id="ARBA00022723"/>
    </source>
</evidence>
<gene>
    <name evidence="11" type="ORF">CGERO_02770</name>
</gene>
<evidence type="ECO:0000256" key="2">
    <source>
        <dbReference type="ARBA" id="ARBA00022630"/>
    </source>
</evidence>
<dbReference type="InterPro" id="IPR017938">
    <property type="entry name" value="Riboflavin_synthase-like_b-brl"/>
</dbReference>
<keyword evidence="4" id="KW-0479">Metal-binding</keyword>
<evidence type="ECO:0000256" key="5">
    <source>
        <dbReference type="ARBA" id="ARBA00022827"/>
    </source>
</evidence>
<dbReference type="Pfam" id="PF00175">
    <property type="entry name" value="NAD_binding_1"/>
    <property type="match status" value="1"/>
</dbReference>
<accession>A0A3G6J1N1</accession>
<dbReference type="AlphaFoldDB" id="A0A3G6J1N1"/>
<keyword evidence="8" id="KW-0411">Iron-sulfur</keyword>
<feature type="domain" description="FAD-binding FR-type" evidence="10">
    <location>
        <begin position="39"/>
        <end position="142"/>
    </location>
</feature>
<dbReference type="SUPFAM" id="SSF54292">
    <property type="entry name" value="2Fe-2S ferredoxin-like"/>
    <property type="match status" value="1"/>
</dbReference>
<dbReference type="SUPFAM" id="SSF63380">
    <property type="entry name" value="Riboflavin synthase domain-like"/>
    <property type="match status" value="1"/>
</dbReference>
<dbReference type="PRINTS" id="PR00371">
    <property type="entry name" value="FPNCR"/>
</dbReference>
<dbReference type="Gene3D" id="2.40.30.10">
    <property type="entry name" value="Translation factors"/>
    <property type="match status" value="1"/>
</dbReference>
<dbReference type="PROSITE" id="PS51085">
    <property type="entry name" value="2FE2S_FER_2"/>
    <property type="match status" value="1"/>
</dbReference>
<dbReference type="GO" id="GO:0051537">
    <property type="term" value="F:2 iron, 2 sulfur cluster binding"/>
    <property type="evidence" value="ECO:0007669"/>
    <property type="project" value="UniProtKB-KW"/>
</dbReference>
<evidence type="ECO:0000256" key="7">
    <source>
        <dbReference type="ARBA" id="ARBA00023004"/>
    </source>
</evidence>
<dbReference type="RefSeq" id="WP_123933360.1">
    <property type="nucleotide sequence ID" value="NZ_CP033897.1"/>
</dbReference>
<dbReference type="Pfam" id="PF00970">
    <property type="entry name" value="FAD_binding_6"/>
    <property type="match status" value="1"/>
</dbReference>
<dbReference type="PANTHER" id="PTHR47354">
    <property type="entry name" value="NADH OXIDOREDUCTASE HCR"/>
    <property type="match status" value="1"/>
</dbReference>
<evidence type="ECO:0000256" key="6">
    <source>
        <dbReference type="ARBA" id="ARBA00023002"/>
    </source>
</evidence>
<sequence>MSAAHTPDKLKRVRGLLKRFTTPLLPDDYSAVLNPLWSTRELRGSISEVRRHGDVVLIDITPGWGVPTDFRPGQYLGIGVEIDGRFVWRSYSLTNAPTSERGRFSIAVKAVEKGKLSNHLVGNAAAGTPIRIAAPAGDFHLSDPVPPRLAFITAGTGITPVIGMLRGMKERGDFQRSDVVLHHSVRTLDDHVFAEVLDAFSEDLRIILRQTGTEGRASTEDIEALVPDLAQRAVYACGPASMLEQWQQWAGENVELHTEAFSLDRSSDAEGGRIEFSTGQSIEVDGGTTILEAGEKAGAPMPFGCRMGICHTCVRQLGAGEVVDLATGETHESGERIRTCVSVPKGDIHIES</sequence>
<dbReference type="Gene3D" id="3.40.50.80">
    <property type="entry name" value="Nucleotide-binding domain of ferredoxin-NADP reductase (FNR) module"/>
    <property type="match status" value="1"/>
</dbReference>
<dbReference type="SUPFAM" id="SSF52343">
    <property type="entry name" value="Ferredoxin reductase-like, C-terminal NADP-linked domain"/>
    <property type="match status" value="1"/>
</dbReference>
<dbReference type="InterPro" id="IPR050415">
    <property type="entry name" value="MRET"/>
</dbReference>
<comment type="cofactor">
    <cofactor evidence="1">
        <name>FAD</name>
        <dbReference type="ChEBI" id="CHEBI:57692"/>
    </cofactor>
</comment>
<feature type="domain" description="2Fe-2S ferredoxin-type" evidence="9">
    <location>
        <begin position="272"/>
        <end position="352"/>
    </location>
</feature>
<dbReference type="CDD" id="cd06216">
    <property type="entry name" value="FNR_iron_sulfur_binding_2"/>
    <property type="match status" value="1"/>
</dbReference>
<dbReference type="InterPro" id="IPR012675">
    <property type="entry name" value="Beta-grasp_dom_sf"/>
</dbReference>
<evidence type="ECO:0000256" key="3">
    <source>
        <dbReference type="ARBA" id="ARBA00022714"/>
    </source>
</evidence>
<dbReference type="EMBL" id="CP033897">
    <property type="protein sequence ID" value="AZA10878.1"/>
    <property type="molecule type" value="Genomic_DNA"/>
</dbReference>
<proteinExistence type="predicted"/>
<evidence type="ECO:0000313" key="11">
    <source>
        <dbReference type="EMBL" id="AZA10878.1"/>
    </source>
</evidence>
<name>A0A3G6J1N1_9CORY</name>
<evidence type="ECO:0000256" key="1">
    <source>
        <dbReference type="ARBA" id="ARBA00001974"/>
    </source>
</evidence>
<dbReference type="InterPro" id="IPR001041">
    <property type="entry name" value="2Fe-2S_ferredoxin-type"/>
</dbReference>
<protein>
    <submittedName>
        <fullName evidence="11">Stearoyl-CoA 9-desaturase electron transfer partner</fullName>
    </submittedName>
</protein>
<keyword evidence="7" id="KW-0408">Iron</keyword>
<evidence type="ECO:0000259" key="9">
    <source>
        <dbReference type="PROSITE" id="PS51085"/>
    </source>
</evidence>
<keyword evidence="2" id="KW-0285">Flavoprotein</keyword>
<dbReference type="KEGG" id="cgk:CGERO_02770"/>
<dbReference type="Proteomes" id="UP000271587">
    <property type="component" value="Chromosome"/>
</dbReference>
<dbReference type="Pfam" id="PF00111">
    <property type="entry name" value="Fer2"/>
    <property type="match status" value="1"/>
</dbReference>
<keyword evidence="6" id="KW-0560">Oxidoreductase</keyword>
<evidence type="ECO:0000259" key="10">
    <source>
        <dbReference type="PROSITE" id="PS51384"/>
    </source>
</evidence>
<dbReference type="PROSITE" id="PS51384">
    <property type="entry name" value="FAD_FR"/>
    <property type="match status" value="1"/>
</dbReference>
<dbReference type="InterPro" id="IPR008333">
    <property type="entry name" value="Cbr1-like_FAD-bd_dom"/>
</dbReference>
<dbReference type="InterPro" id="IPR036010">
    <property type="entry name" value="2Fe-2S_ferredoxin-like_sf"/>
</dbReference>
<organism evidence="11 12">
    <name type="scientific">Corynebacterium gerontici</name>
    <dbReference type="NCBI Taxonomy" id="2079234"/>
    <lineage>
        <taxon>Bacteria</taxon>
        <taxon>Bacillati</taxon>
        <taxon>Actinomycetota</taxon>
        <taxon>Actinomycetes</taxon>
        <taxon>Mycobacteriales</taxon>
        <taxon>Corynebacteriaceae</taxon>
        <taxon>Corynebacterium</taxon>
    </lineage>
</organism>
<dbReference type="GO" id="GO:0046872">
    <property type="term" value="F:metal ion binding"/>
    <property type="evidence" value="ECO:0007669"/>
    <property type="project" value="UniProtKB-KW"/>
</dbReference>